<organism evidence="1 2">
    <name type="scientific">Marinomonas aquiplantarum</name>
    <dbReference type="NCBI Taxonomy" id="491951"/>
    <lineage>
        <taxon>Bacteria</taxon>
        <taxon>Pseudomonadati</taxon>
        <taxon>Pseudomonadota</taxon>
        <taxon>Gammaproteobacteria</taxon>
        <taxon>Oceanospirillales</taxon>
        <taxon>Oceanospirillaceae</taxon>
        <taxon>Marinomonas</taxon>
    </lineage>
</organism>
<dbReference type="EMBL" id="QNRF01000005">
    <property type="protein sequence ID" value="RBO82804.1"/>
    <property type="molecule type" value="Genomic_DNA"/>
</dbReference>
<dbReference type="OrthoDB" id="6096143at2"/>
<evidence type="ECO:0000313" key="2">
    <source>
        <dbReference type="Proteomes" id="UP000252086"/>
    </source>
</evidence>
<name>A0A366D006_9GAMM</name>
<keyword evidence="2" id="KW-1185">Reference proteome</keyword>
<proteinExistence type="predicted"/>
<dbReference type="RefSeq" id="WP_113874749.1">
    <property type="nucleotide sequence ID" value="NZ_QNRF01000005.1"/>
</dbReference>
<dbReference type="AlphaFoldDB" id="A0A366D006"/>
<sequence length="360" mass="39991">MNKGLIKVVGTTGVALTLTACSSFFTDHSNDYQQEAGTHHTLEVPAGSIESKDALVIPNENDIADLNNPEPFETPRAPFVYYPMDKVAFAEQDTSVTYTLNTKAADAKQIVVDFLTALHGAGQSVASQTDDTITSIPFDFHPQGWWASLWSDITRVHPAKTAFFFQFNETDGVTTVTLQYREVEQGDEQTINWQSPMSNHDAESVAVRLWGTFGRQLNQSSAYLSNSKDGVAAFPIWVDHQGMYAIYLGKNLSEAEFEAKLNASGIYLMPGDEKLLAPVPADKVARVGDVIDFTLPLGADGKEQKLFNVYRRDLDDVSWQEREYPYQITQQKAGNFLVVDVSALENPEIASFRIAQRFVK</sequence>
<evidence type="ECO:0000313" key="1">
    <source>
        <dbReference type="EMBL" id="RBO82804.1"/>
    </source>
</evidence>
<comment type="caution">
    <text evidence="1">The sequence shown here is derived from an EMBL/GenBank/DDBJ whole genome shotgun (WGS) entry which is preliminary data.</text>
</comment>
<dbReference type="PROSITE" id="PS51257">
    <property type="entry name" value="PROKAR_LIPOPROTEIN"/>
    <property type="match status" value="1"/>
</dbReference>
<dbReference type="Proteomes" id="UP000252086">
    <property type="component" value="Unassembled WGS sequence"/>
</dbReference>
<reference evidence="1 2" key="1">
    <citation type="submission" date="2018-06" db="EMBL/GenBank/DDBJ databases">
        <title>Genomic Encyclopedia of Type Strains, Phase III (KMG-III): the genomes of soil and plant-associated and newly described type strains.</title>
        <authorList>
            <person name="Whitman W."/>
        </authorList>
    </citation>
    <scope>NUCLEOTIDE SEQUENCE [LARGE SCALE GENOMIC DNA]</scope>
    <source>
        <strain evidence="1 2">CECT 7732</strain>
    </source>
</reference>
<protein>
    <submittedName>
        <fullName evidence="1">Uncharacterized protein</fullName>
    </submittedName>
</protein>
<accession>A0A366D006</accession>
<gene>
    <name evidence="1" type="ORF">DFP76_105277</name>
</gene>